<keyword evidence="2" id="KW-1185">Reference proteome</keyword>
<accession>A0A4Y5P1A7</accession>
<dbReference type="EMBL" id="MK770119">
    <property type="protein sequence ID" value="QCW23751.1"/>
    <property type="molecule type" value="Genomic_DNA"/>
</dbReference>
<evidence type="ECO:0000313" key="1">
    <source>
        <dbReference type="EMBL" id="QCW23751.1"/>
    </source>
</evidence>
<gene>
    <name evidence="1" type="ORF">AAS21_gp013</name>
</gene>
<protein>
    <submittedName>
        <fullName evidence="1">Putative tape measure chaperone</fullName>
    </submittedName>
</protein>
<dbReference type="Proteomes" id="UP000308921">
    <property type="component" value="Segment"/>
</dbReference>
<organism evidence="1 2">
    <name type="scientific">Pantoea phage vB_PagS_AAS21</name>
    <dbReference type="NCBI Taxonomy" id="2575261"/>
    <lineage>
        <taxon>Viruses</taxon>
        <taxon>Duplodnaviria</taxon>
        <taxon>Heunggongvirae</taxon>
        <taxon>Uroviricota</taxon>
        <taxon>Caudoviricetes</taxon>
        <taxon>Demerecviridae</taxon>
        <taxon>Keyvirus</taxon>
        <taxon>Keyvirus AAS21</taxon>
    </lineage>
</organism>
<reference evidence="1 2" key="1">
    <citation type="submission" date="2019-04" db="EMBL/GenBank/DDBJ databases">
        <title>Complete genome sequence of Pantoea bacteriophage vB_PagS_AAS21.</title>
        <authorList>
            <person name="Truncaite L."/>
            <person name="Simoliuniene M."/>
            <person name="Zajanckauskaite A."/>
            <person name="Meskys R."/>
            <person name="Simoliunas E."/>
        </authorList>
    </citation>
    <scope>NUCLEOTIDE SEQUENCE [LARGE SCALE GENOMIC DNA]</scope>
</reference>
<sequence length="133" mass="15043">MINLKDIALDTKETIVEFPGFDGFKITLAYVSRQTSKSILEQSEKKVFKNGMHVENKRDDEKFADLYTAAAIKGWTGLTLEHISHLMLVDIGARDPKDEVPYSADNAKMLFTNSAVFSAFVDRSVFEIETFRS</sequence>
<evidence type="ECO:0000313" key="2">
    <source>
        <dbReference type="Proteomes" id="UP000308921"/>
    </source>
</evidence>
<name>A0A4Y5P1A7_9CAUD</name>
<proteinExistence type="predicted"/>